<feature type="compositionally biased region" description="Polar residues" evidence="1">
    <location>
        <begin position="112"/>
        <end position="142"/>
    </location>
</feature>
<feature type="compositionally biased region" description="Basic and acidic residues" evidence="1">
    <location>
        <begin position="294"/>
        <end position="303"/>
    </location>
</feature>
<feature type="compositionally biased region" description="Polar residues" evidence="1">
    <location>
        <begin position="280"/>
        <end position="293"/>
    </location>
</feature>
<reference evidence="3" key="1">
    <citation type="journal article" date="2014" name="Proc. Natl. Acad. Sci. U.S.A.">
        <title>Extensive sampling of basidiomycete genomes demonstrates inadequacy of the white-rot/brown-rot paradigm for wood decay fungi.</title>
        <authorList>
            <person name="Riley R."/>
            <person name="Salamov A.A."/>
            <person name="Brown D.W."/>
            <person name="Nagy L.G."/>
            <person name="Floudas D."/>
            <person name="Held B.W."/>
            <person name="Levasseur A."/>
            <person name="Lombard V."/>
            <person name="Morin E."/>
            <person name="Otillar R."/>
            <person name="Lindquist E.A."/>
            <person name="Sun H."/>
            <person name="LaButti K.M."/>
            <person name="Schmutz J."/>
            <person name="Jabbour D."/>
            <person name="Luo H."/>
            <person name="Baker S.E."/>
            <person name="Pisabarro A.G."/>
            <person name="Walton J.D."/>
            <person name="Blanchette R.A."/>
            <person name="Henrissat B."/>
            <person name="Martin F."/>
            <person name="Cullen D."/>
            <person name="Hibbett D.S."/>
            <person name="Grigoriev I.V."/>
        </authorList>
    </citation>
    <scope>NUCLEOTIDE SEQUENCE [LARGE SCALE GENOMIC DNA]</scope>
    <source>
        <strain evidence="3">FD-172 SS1</strain>
    </source>
</reference>
<evidence type="ECO:0000313" key="2">
    <source>
        <dbReference type="EMBL" id="KDQ17539.1"/>
    </source>
</evidence>
<keyword evidence="3" id="KW-1185">Reference proteome</keyword>
<gene>
    <name evidence="2" type="ORF">BOTBODRAFT_143934</name>
</gene>
<dbReference type="EMBL" id="KL198023">
    <property type="protein sequence ID" value="KDQ17539.1"/>
    <property type="molecule type" value="Genomic_DNA"/>
</dbReference>
<feature type="region of interest" description="Disordered" evidence="1">
    <location>
        <begin position="213"/>
        <end position="239"/>
    </location>
</feature>
<feature type="region of interest" description="Disordered" evidence="1">
    <location>
        <begin position="257"/>
        <end position="306"/>
    </location>
</feature>
<name>A0A067MPP5_BOTB1</name>
<dbReference type="HOGENOM" id="CLU_380804_0_0_1"/>
<dbReference type="InParanoid" id="A0A067MPP5"/>
<accession>A0A067MPP5</accession>
<evidence type="ECO:0000256" key="1">
    <source>
        <dbReference type="SAM" id="MobiDB-lite"/>
    </source>
</evidence>
<feature type="compositionally biased region" description="Low complexity" evidence="1">
    <location>
        <begin position="416"/>
        <end position="426"/>
    </location>
</feature>
<feature type="compositionally biased region" description="Polar residues" evidence="1">
    <location>
        <begin position="341"/>
        <end position="350"/>
    </location>
</feature>
<sequence length="727" mass="78379">MSTTMAATMAPPTDSRVRFVPLCEIIPADAAPSRRIQTRTFYIHLPFLHRSDNQSSKLKIRFPSFTRKPQTAFREHEHAPARSCLVHKISVLSSDDDLPIPTGKNTITVSTHDLASSDESQPDSPIDITSTPKRSVRPQSTGSPPPASLAVPSRSVRRISAPMQTPVVSTLHTMKPNAETVPLRDCCENCLVSLQTAFDRGYKEKWSLGAMRKRMADQEEEEDPKGESALDNVRSPTDERPYGLANLVLDFQADEAPAQPGANEVEEPAPETEKDASRSPRINNDDNYFMTSNNDKDAAISDKARRRRATMPKIVIHADVDDDELFPLPSPCLTPRESPRVSPQASFDHTSPTRGSNSSTHSSSGSGPPSPMVCPDSVSVLHRPPARRRTTPQGSPVSKSSPAPSPPAKGRVPSPQQQALEMMAQMQREEEQLEMRQEEERMQKQKEAAEVAELQRQEIEVERMRQEQERILQQIEMQRQQQSHGASVSPAKSGGGGSAAKGRLPLPKLSTSTVPTKFGPTGLYKAPEAASSTSSFHALKKRLSFQHKRAQSAESEKPGLFSKRATVSGHLGSGGGLVPPVPVTPTLATIPSAGSPVSDPVSPVTSPGGAQGGWGKSKKKQRATYMHPPIPTSDPPPVPSISSGLANPTPPKRATLHFPLNHGTSVSPDKMPSPIAMSPSQANGYGYGHEYGVHLPSSSTTFKSWATGGGAALVKGLRVGGGFMVPT</sequence>
<feature type="compositionally biased region" description="Pro residues" evidence="1">
    <location>
        <begin position="628"/>
        <end position="639"/>
    </location>
</feature>
<dbReference type="Proteomes" id="UP000027195">
    <property type="component" value="Unassembled WGS sequence"/>
</dbReference>
<feature type="region of interest" description="Disordered" evidence="1">
    <location>
        <begin position="112"/>
        <end position="160"/>
    </location>
</feature>
<organism evidence="2 3">
    <name type="scientific">Botryobasidium botryosum (strain FD-172 SS1)</name>
    <dbReference type="NCBI Taxonomy" id="930990"/>
    <lineage>
        <taxon>Eukaryota</taxon>
        <taxon>Fungi</taxon>
        <taxon>Dikarya</taxon>
        <taxon>Basidiomycota</taxon>
        <taxon>Agaricomycotina</taxon>
        <taxon>Agaricomycetes</taxon>
        <taxon>Cantharellales</taxon>
        <taxon>Botryobasidiaceae</taxon>
        <taxon>Botryobasidium</taxon>
    </lineage>
</organism>
<feature type="compositionally biased region" description="Low complexity" evidence="1">
    <location>
        <begin position="352"/>
        <end position="367"/>
    </location>
</feature>
<protein>
    <submittedName>
        <fullName evidence="2">Uncharacterized protein</fullName>
    </submittedName>
</protein>
<evidence type="ECO:0000313" key="3">
    <source>
        <dbReference type="Proteomes" id="UP000027195"/>
    </source>
</evidence>
<feature type="compositionally biased region" description="Low complexity" evidence="1">
    <location>
        <begin position="589"/>
        <end position="608"/>
    </location>
</feature>
<feature type="compositionally biased region" description="Basic and acidic residues" evidence="1">
    <location>
        <begin position="427"/>
        <end position="449"/>
    </location>
</feature>
<feature type="region of interest" description="Disordered" evidence="1">
    <location>
        <begin position="589"/>
        <end position="640"/>
    </location>
</feature>
<dbReference type="AlphaFoldDB" id="A0A067MPP5"/>
<feature type="region of interest" description="Disordered" evidence="1">
    <location>
        <begin position="323"/>
        <end position="449"/>
    </location>
</feature>
<feature type="compositionally biased region" description="Low complexity" evidence="1">
    <location>
        <begin position="471"/>
        <end position="492"/>
    </location>
</feature>
<feature type="region of interest" description="Disordered" evidence="1">
    <location>
        <begin position="471"/>
        <end position="520"/>
    </location>
</feature>
<proteinExistence type="predicted"/>